<feature type="domain" description="Glycosyltransferase RgtA/B/C/D-like" evidence="9">
    <location>
        <begin position="84"/>
        <end position="236"/>
    </location>
</feature>
<feature type="transmembrane region" description="Helical" evidence="8">
    <location>
        <begin position="418"/>
        <end position="441"/>
    </location>
</feature>
<dbReference type="RefSeq" id="WP_095722436.1">
    <property type="nucleotide sequence ID" value="NZ_NTFS01000155.1"/>
</dbReference>
<feature type="transmembrane region" description="Helical" evidence="8">
    <location>
        <begin position="156"/>
        <end position="174"/>
    </location>
</feature>
<dbReference type="GO" id="GO:0009103">
    <property type="term" value="P:lipopolysaccharide biosynthetic process"/>
    <property type="evidence" value="ECO:0007669"/>
    <property type="project" value="UniProtKB-ARBA"/>
</dbReference>
<gene>
    <name evidence="10" type="ORF">CK510_14835</name>
</gene>
<dbReference type="PANTHER" id="PTHR33908">
    <property type="entry name" value="MANNOSYLTRANSFERASE YKCB-RELATED"/>
    <property type="match status" value="1"/>
</dbReference>
<keyword evidence="2" id="KW-1003">Cell membrane</keyword>
<dbReference type="InterPro" id="IPR050297">
    <property type="entry name" value="LipidA_mod_glycosyltrf_83"/>
</dbReference>
<dbReference type="Proteomes" id="UP000218238">
    <property type="component" value="Unassembled WGS sequence"/>
</dbReference>
<dbReference type="PANTHER" id="PTHR33908:SF3">
    <property type="entry name" value="UNDECAPRENYL PHOSPHATE-ALPHA-4-AMINO-4-DEOXY-L-ARABINOSE ARABINOSYL TRANSFERASE"/>
    <property type="match status" value="1"/>
</dbReference>
<proteinExistence type="predicted"/>
<feature type="transmembrane region" description="Helical" evidence="8">
    <location>
        <begin position="392"/>
        <end position="411"/>
    </location>
</feature>
<keyword evidence="6 8" id="KW-1133">Transmembrane helix</keyword>
<dbReference type="InterPro" id="IPR038731">
    <property type="entry name" value="RgtA/B/C-like"/>
</dbReference>
<keyword evidence="7 8" id="KW-0472">Membrane</keyword>
<keyword evidence="3" id="KW-0328">Glycosyltransferase</keyword>
<evidence type="ECO:0000256" key="6">
    <source>
        <dbReference type="ARBA" id="ARBA00022989"/>
    </source>
</evidence>
<evidence type="ECO:0000256" key="5">
    <source>
        <dbReference type="ARBA" id="ARBA00022692"/>
    </source>
</evidence>
<accession>A0A2A2THR4</accession>
<comment type="subcellular location">
    <subcellularLocation>
        <location evidence="1">Cell membrane</location>
        <topology evidence="1">Multi-pass membrane protein</topology>
    </subcellularLocation>
</comment>
<feature type="transmembrane region" description="Helical" evidence="8">
    <location>
        <begin position="133"/>
        <end position="150"/>
    </location>
</feature>
<evidence type="ECO:0000313" key="11">
    <source>
        <dbReference type="Proteomes" id="UP000218238"/>
    </source>
</evidence>
<sequence>MQFVSFIWVRLERRYQSVAKRLDWMWAIALLVAAVIIFTINLGGLPLRDWDEGTVAQVAREISRAPAGSLHWLFPTLGDEPYHNKPPLMHILIAWVYSLGGVNEWTTRLPGAILTAMSVPLLYYIGREIFHRRIAAVYSALVYLTMLPVLRHGRLAMLDGASVFFFMVMMLCALRSRRNLRYCLGVGIGFGLICLTKGMLGVLFAAIAFIFLYWDTPRLLLNKYMWVAMTIGCLPVGLWYFAQWQHYGNIFTNVGIVDQSFSRIWQPVEGHKQAPWYYLIEILKYTHPWLLFLPASLRLTWDNRNLSWAKLVLVWSCVYLVAISVMSTKLPWYVFPIYPSLALAIGAQFGEIENLPLLSSLPRLWVIGLGFLAVIATGGSIFYSFAKPTQPDLQLIFAAVAGTMALTGILAERGDGQFLKVLLWGTYISLLLFVKSNYWVWELNENYPVKPVAAMIQKVKPSIRKIYTLDDNHRPSLDFYSDRTIVATPNPKEIEHYWQNNSKPYLLLKEPDLEKLKISTTKIIDRAENFILITKDTRKL</sequence>
<dbReference type="GO" id="GO:0016763">
    <property type="term" value="F:pentosyltransferase activity"/>
    <property type="evidence" value="ECO:0007669"/>
    <property type="project" value="TreeGrafter"/>
</dbReference>
<evidence type="ECO:0000256" key="4">
    <source>
        <dbReference type="ARBA" id="ARBA00022679"/>
    </source>
</evidence>
<evidence type="ECO:0000256" key="8">
    <source>
        <dbReference type="SAM" id="Phobius"/>
    </source>
</evidence>
<feature type="transmembrane region" description="Helical" evidence="8">
    <location>
        <begin position="109"/>
        <end position="126"/>
    </location>
</feature>
<evidence type="ECO:0000256" key="7">
    <source>
        <dbReference type="ARBA" id="ARBA00023136"/>
    </source>
</evidence>
<protein>
    <submittedName>
        <fullName evidence="10">Phospholipid carrier-dependent glycosyltransferase</fullName>
    </submittedName>
</protein>
<feature type="transmembrane region" description="Helical" evidence="8">
    <location>
        <begin position="224"/>
        <end position="242"/>
    </location>
</feature>
<dbReference type="GO" id="GO:0005886">
    <property type="term" value="C:plasma membrane"/>
    <property type="evidence" value="ECO:0007669"/>
    <property type="project" value="UniProtKB-SubCell"/>
</dbReference>
<feature type="transmembrane region" description="Helical" evidence="8">
    <location>
        <begin position="21"/>
        <end position="40"/>
    </location>
</feature>
<dbReference type="GO" id="GO:0010041">
    <property type="term" value="P:response to iron(III) ion"/>
    <property type="evidence" value="ECO:0007669"/>
    <property type="project" value="TreeGrafter"/>
</dbReference>
<evidence type="ECO:0000256" key="1">
    <source>
        <dbReference type="ARBA" id="ARBA00004651"/>
    </source>
</evidence>
<evidence type="ECO:0000313" key="10">
    <source>
        <dbReference type="EMBL" id="PAX53284.1"/>
    </source>
</evidence>
<comment type="caution">
    <text evidence="10">The sequence shown here is derived from an EMBL/GenBank/DDBJ whole genome shotgun (WGS) entry which is preliminary data.</text>
</comment>
<reference evidence="10 11" key="1">
    <citation type="submission" date="2017-08" db="EMBL/GenBank/DDBJ databases">
        <title>Draft genome sequence of filamentous cyanobacterium Calothrix elsteri CCALA 953.</title>
        <authorList>
            <person name="Gagunashvili A.N."/>
            <person name="Elster J."/>
            <person name="Andresson O.S."/>
        </authorList>
    </citation>
    <scope>NUCLEOTIDE SEQUENCE [LARGE SCALE GENOMIC DNA]</scope>
    <source>
        <strain evidence="10 11">CCALA 953</strain>
    </source>
</reference>
<organism evidence="10 11">
    <name type="scientific">Brunnivagina elsteri CCALA 953</name>
    <dbReference type="NCBI Taxonomy" id="987040"/>
    <lineage>
        <taxon>Bacteria</taxon>
        <taxon>Bacillati</taxon>
        <taxon>Cyanobacteriota</taxon>
        <taxon>Cyanophyceae</taxon>
        <taxon>Nostocales</taxon>
        <taxon>Calotrichaceae</taxon>
        <taxon>Brunnivagina</taxon>
    </lineage>
</organism>
<feature type="transmembrane region" description="Helical" evidence="8">
    <location>
        <begin position="186"/>
        <end position="212"/>
    </location>
</feature>
<feature type="transmembrane region" description="Helical" evidence="8">
    <location>
        <begin position="364"/>
        <end position="386"/>
    </location>
</feature>
<keyword evidence="4 10" id="KW-0808">Transferase</keyword>
<evidence type="ECO:0000259" key="9">
    <source>
        <dbReference type="Pfam" id="PF13231"/>
    </source>
</evidence>
<dbReference type="EMBL" id="NTFS01000155">
    <property type="protein sequence ID" value="PAX53284.1"/>
    <property type="molecule type" value="Genomic_DNA"/>
</dbReference>
<evidence type="ECO:0000256" key="3">
    <source>
        <dbReference type="ARBA" id="ARBA00022676"/>
    </source>
</evidence>
<name>A0A2A2THR4_9CYAN</name>
<dbReference type="OrthoDB" id="9810951at2"/>
<dbReference type="AlphaFoldDB" id="A0A2A2THR4"/>
<evidence type="ECO:0000256" key="2">
    <source>
        <dbReference type="ARBA" id="ARBA00022475"/>
    </source>
</evidence>
<feature type="transmembrane region" description="Helical" evidence="8">
    <location>
        <begin position="308"/>
        <end position="326"/>
    </location>
</feature>
<keyword evidence="5 8" id="KW-0812">Transmembrane</keyword>
<dbReference type="Pfam" id="PF13231">
    <property type="entry name" value="PMT_2"/>
    <property type="match status" value="1"/>
</dbReference>
<keyword evidence="11" id="KW-1185">Reference proteome</keyword>